<comment type="subunit">
    <text evidence="2 7">Homodimer.</text>
</comment>
<dbReference type="EC" id="1.1.1.44" evidence="7 11"/>
<dbReference type="GO" id="GO:0004616">
    <property type="term" value="F:phosphogluconate dehydrogenase (decarboxylating) activity"/>
    <property type="evidence" value="ECO:0007669"/>
    <property type="project" value="UniProtKB-EC"/>
</dbReference>
<evidence type="ECO:0000256" key="10">
    <source>
        <dbReference type="PIRSR" id="PIRSR000109-3"/>
    </source>
</evidence>
<evidence type="ECO:0000256" key="3">
    <source>
        <dbReference type="ARBA" id="ARBA00022857"/>
    </source>
</evidence>
<dbReference type="PRINTS" id="PR00076">
    <property type="entry name" value="6PGDHDRGNASE"/>
</dbReference>
<feature type="binding site" evidence="10">
    <location>
        <position position="109"/>
    </location>
    <ligand>
        <name>NADP(+)</name>
        <dbReference type="ChEBI" id="CHEBI:58349"/>
    </ligand>
</feature>
<dbReference type="FunFam" id="1.10.1040.10:FF:000032">
    <property type="entry name" value="6-phosphogluconate dehydrogenase, decarboxylating"/>
    <property type="match status" value="1"/>
</dbReference>
<feature type="domain" description="6-phosphogluconate dehydrogenase C-terminal" evidence="12">
    <location>
        <begin position="185"/>
        <end position="477"/>
    </location>
</feature>
<feature type="binding site" description="in other chain" evidence="9">
    <location>
        <position position="109"/>
    </location>
    <ligand>
        <name>substrate</name>
        <note>ligand shared between dimeric partners</note>
    </ligand>
</feature>
<proteinExistence type="inferred from homology"/>
<evidence type="ECO:0000256" key="9">
    <source>
        <dbReference type="PIRSR" id="PIRSR000109-2"/>
    </source>
</evidence>
<comment type="function">
    <text evidence="7">Catalyzes the oxidative decarboxylation of 6-phosphogluconate to ribulose 5-phosphate and CO(2), with concomitant reduction of NADP to NADPH.</text>
</comment>
<accession>Q1PK21</accession>
<dbReference type="InterPro" id="IPR006183">
    <property type="entry name" value="Pgluconate_DH"/>
</dbReference>
<dbReference type="Gene3D" id="1.20.5.320">
    <property type="entry name" value="6-Phosphogluconate Dehydrogenase, domain 3"/>
    <property type="match status" value="1"/>
</dbReference>
<dbReference type="Pfam" id="PF03446">
    <property type="entry name" value="NAD_binding_2"/>
    <property type="match status" value="1"/>
</dbReference>
<feature type="binding site" evidence="9">
    <location>
        <position position="461"/>
    </location>
    <ligand>
        <name>substrate</name>
        <note>ligand shared between dimeric partners</note>
    </ligand>
</feature>
<evidence type="ECO:0000256" key="5">
    <source>
        <dbReference type="ARBA" id="ARBA00023064"/>
    </source>
</evidence>
<feature type="active site" description="Proton acceptor" evidence="8">
    <location>
        <position position="189"/>
    </location>
</feature>
<keyword evidence="6 7" id="KW-0570">Pentose shunt</keyword>
<evidence type="ECO:0000313" key="13">
    <source>
        <dbReference type="EMBL" id="ABE11206.1"/>
    </source>
</evidence>
<keyword evidence="5 11" id="KW-0311">Gluconate utilization</keyword>
<feature type="binding site" description="in other chain" evidence="9">
    <location>
        <begin position="135"/>
        <end position="137"/>
    </location>
    <ligand>
        <name>substrate</name>
        <note>ligand shared between dimeric partners</note>
    </ligand>
</feature>
<feature type="binding site" description="in other chain" evidence="9">
    <location>
        <position position="268"/>
    </location>
    <ligand>
        <name>substrate</name>
        <note>ligand shared between dimeric partners</note>
    </ligand>
</feature>
<dbReference type="UniPathway" id="UPA00115">
    <property type="reaction ID" value="UER00410"/>
</dbReference>
<evidence type="ECO:0000259" key="12">
    <source>
        <dbReference type="SMART" id="SM01350"/>
    </source>
</evidence>
<feature type="binding site" evidence="10">
    <location>
        <begin position="16"/>
        <end position="21"/>
    </location>
    <ligand>
        <name>NADP(+)</name>
        <dbReference type="ChEBI" id="CHEBI:58349"/>
    </ligand>
</feature>
<dbReference type="EMBL" id="DQ366725">
    <property type="protein sequence ID" value="ABE11206.1"/>
    <property type="molecule type" value="Genomic_DNA"/>
</dbReference>
<evidence type="ECO:0000256" key="8">
    <source>
        <dbReference type="PIRSR" id="PIRSR000109-1"/>
    </source>
</evidence>
<dbReference type="SUPFAM" id="SSF51735">
    <property type="entry name" value="NAD(P)-binding Rossmann-fold domains"/>
    <property type="match status" value="1"/>
</dbReference>
<dbReference type="Gene3D" id="3.40.50.720">
    <property type="entry name" value="NAD(P)-binding Rossmann-like Domain"/>
    <property type="match status" value="1"/>
</dbReference>
<reference evidence="13" key="1">
    <citation type="journal article" date="2006" name="Science">
        <title>Genomic islands and the ecology and evolution of Prochlorococcus.</title>
        <authorList>
            <person name="Coleman M.L."/>
            <person name="Sullivan M.B."/>
            <person name="Martiny A.C."/>
            <person name="Steglich C."/>
            <person name="Barry K."/>
            <person name="Delong E.F."/>
            <person name="Chisholm S.W."/>
        </authorList>
    </citation>
    <scope>NUCLEOTIDE SEQUENCE</scope>
</reference>
<feature type="binding site" evidence="9">
    <location>
        <position position="455"/>
    </location>
    <ligand>
        <name>substrate</name>
        <note>ligand shared between dimeric partners</note>
    </ligand>
</feature>
<evidence type="ECO:0000256" key="11">
    <source>
        <dbReference type="RuleBase" id="RU000485"/>
    </source>
</evidence>
<dbReference type="InterPro" id="IPR013328">
    <property type="entry name" value="6PGD_dom2"/>
</dbReference>
<dbReference type="PIRSF" id="PIRSF000109">
    <property type="entry name" value="6PGD"/>
    <property type="match status" value="1"/>
</dbReference>
<evidence type="ECO:0000256" key="6">
    <source>
        <dbReference type="ARBA" id="ARBA00023126"/>
    </source>
</evidence>
<name>Q1PK21_PROMR</name>
<dbReference type="Pfam" id="PF00393">
    <property type="entry name" value="6PGD"/>
    <property type="match status" value="1"/>
</dbReference>
<feature type="binding site" evidence="10">
    <location>
        <begin position="39"/>
        <end position="41"/>
    </location>
    <ligand>
        <name>NADP(+)</name>
        <dbReference type="ChEBI" id="CHEBI:58349"/>
    </ligand>
</feature>
<evidence type="ECO:0000256" key="2">
    <source>
        <dbReference type="ARBA" id="ARBA00011738"/>
    </source>
</evidence>
<dbReference type="GO" id="GO:0006098">
    <property type="term" value="P:pentose-phosphate shunt"/>
    <property type="evidence" value="ECO:0007669"/>
    <property type="project" value="UniProtKB-UniPathway"/>
</dbReference>
<dbReference type="SMART" id="SM01350">
    <property type="entry name" value="6PGD"/>
    <property type="match status" value="1"/>
</dbReference>
<dbReference type="NCBIfam" id="TIGR00873">
    <property type="entry name" value="gnd"/>
    <property type="match status" value="1"/>
</dbReference>
<dbReference type="InterPro" id="IPR006114">
    <property type="entry name" value="6PGDH_C"/>
</dbReference>
<dbReference type="InterPro" id="IPR006184">
    <property type="entry name" value="6PGdom_BS"/>
</dbReference>
<feature type="active site" description="Proton donor" evidence="8">
    <location>
        <position position="196"/>
    </location>
</feature>
<dbReference type="FunFam" id="1.20.5.320:FF:000001">
    <property type="entry name" value="6-phosphogluconate dehydrogenase, decarboxylating"/>
    <property type="match status" value="1"/>
</dbReference>
<keyword evidence="4 7" id="KW-0560">Oxidoreductase</keyword>
<dbReference type="InterPro" id="IPR008927">
    <property type="entry name" value="6-PGluconate_DH-like_C_sf"/>
</dbReference>
<dbReference type="PROSITE" id="PS00461">
    <property type="entry name" value="6PGD"/>
    <property type="match status" value="1"/>
</dbReference>
<reference evidence="13" key="2">
    <citation type="submission" date="2006-04" db="EMBL/GenBank/DDBJ databases">
        <title>Sequencing of the draft fosmids and assembly of Prochlorococcus marinus environmental genome fragment.</title>
        <authorList>
            <consortium name="US DOE Joint Genome Institute (JGI)"/>
            <person name="Copeland A."/>
            <person name="Lucas S."/>
            <person name="Lapidus A."/>
            <person name="Barry K."/>
            <person name="Detter J.C."/>
            <person name="Glavina T."/>
            <person name="Hammon N."/>
            <person name="Israni S."/>
            <person name="Richardson P."/>
        </authorList>
    </citation>
    <scope>NUCLEOTIDE SEQUENCE</scope>
</reference>
<dbReference type="NCBIfam" id="NF006765">
    <property type="entry name" value="PRK09287.1"/>
    <property type="match status" value="1"/>
</dbReference>
<dbReference type="InterPro" id="IPR036291">
    <property type="entry name" value="NAD(P)-bd_dom_sf"/>
</dbReference>
<organism evidence="13">
    <name type="scientific">uncultured Prochlorococcus marinus clone HF10-88D1</name>
    <dbReference type="NCBI Taxonomy" id="379377"/>
    <lineage>
        <taxon>Bacteria</taxon>
        <taxon>Bacillati</taxon>
        <taxon>Cyanobacteriota</taxon>
        <taxon>Cyanophyceae</taxon>
        <taxon>Synechococcales</taxon>
        <taxon>Prochlorococcaceae</taxon>
        <taxon>Prochlorococcus</taxon>
    </lineage>
</organism>
<feature type="binding site" description="in other chain" evidence="9">
    <location>
        <position position="197"/>
    </location>
    <ligand>
        <name>substrate</name>
        <note>ligand shared between dimeric partners</note>
    </ligand>
</feature>
<gene>
    <name evidence="13" type="primary">gnd</name>
    <name evidence="13" type="ORF">HF10-88D1_0015</name>
</gene>
<feature type="binding site" evidence="10">
    <location>
        <begin position="81"/>
        <end position="83"/>
    </location>
    <ligand>
        <name>NADP(+)</name>
        <dbReference type="ChEBI" id="CHEBI:58349"/>
    </ligand>
</feature>
<sequence>MSFLIFMSKAHFGLIGLGVMGENLVLNAERNGFSSVVFNRTYSKTEEFLQGRGLGKNIEGAETLQEFVNKLERPRRILMMVKAGPATDAVIDNISGYLEEGDLLIDGGNSQFKDTERRVNTLESKSFGYIGMGVSGGAKGALEGPSMMPGGTKASYDAIESLLTKMAAKVEDGPCVAYVGPGGSGHFVKTVHNGIEYGIEQILAEAYDLMKRVKGMNGQQMSEVFGIWNNTDELASYLVEITEICLNTKDEITGDDVVEKILDKAGQKGTGLWTVVSALELGVSVPTIYASLNARVMSSLKEQRSEIEKTIPSKEIEDFDLGNISDGMKPLFDAVVLATIASYAQGMDILREASAVYNYGLNMPSIAQIWKGGCIIRSKLLSKIQDAYNKDPNLKNLIFDDWFNNEIATRLDNLAKVVSLSTKAGIPVPCLSSTLDYLNSYRTNRLPQNLVQAMRDCFGSHTYERIDKEGSFHTEWMK</sequence>
<evidence type="ECO:0000256" key="4">
    <source>
        <dbReference type="ARBA" id="ARBA00023002"/>
    </source>
</evidence>
<dbReference type="GO" id="GO:0050661">
    <property type="term" value="F:NADP binding"/>
    <property type="evidence" value="ECO:0007669"/>
    <property type="project" value="InterPro"/>
</dbReference>
<dbReference type="InterPro" id="IPR006115">
    <property type="entry name" value="6PGDH_NADP-bd"/>
</dbReference>
<feature type="binding site" description="in other chain" evidence="9">
    <location>
        <begin position="192"/>
        <end position="193"/>
    </location>
    <ligand>
        <name>substrate</name>
        <note>ligand shared between dimeric partners</note>
    </ligand>
</feature>
<dbReference type="GO" id="GO:0019521">
    <property type="term" value="P:D-gluconate metabolic process"/>
    <property type="evidence" value="ECO:0007669"/>
    <property type="project" value="UniProtKB-KW"/>
</dbReference>
<evidence type="ECO:0000256" key="1">
    <source>
        <dbReference type="ARBA" id="ARBA00008419"/>
    </source>
</evidence>
<dbReference type="Gene3D" id="1.10.1040.10">
    <property type="entry name" value="N-(1-d-carboxylethyl)-l-norvaline Dehydrogenase, domain 2"/>
    <property type="match status" value="1"/>
</dbReference>
<comment type="catalytic activity">
    <reaction evidence="7 11">
        <text>6-phospho-D-gluconate + NADP(+) = D-ribulose 5-phosphate + CO2 + NADPH</text>
        <dbReference type="Rhea" id="RHEA:10116"/>
        <dbReference type="ChEBI" id="CHEBI:16526"/>
        <dbReference type="ChEBI" id="CHEBI:57783"/>
        <dbReference type="ChEBI" id="CHEBI:58121"/>
        <dbReference type="ChEBI" id="CHEBI:58349"/>
        <dbReference type="ChEBI" id="CHEBI:58759"/>
        <dbReference type="EC" id="1.1.1.44"/>
    </reaction>
</comment>
<dbReference type="PANTHER" id="PTHR11811">
    <property type="entry name" value="6-PHOSPHOGLUCONATE DEHYDROGENASE"/>
    <property type="match status" value="1"/>
</dbReference>
<keyword evidence="3 7" id="KW-0521">NADP</keyword>
<comment type="pathway">
    <text evidence="7 11">Carbohydrate degradation; pentose phosphate pathway; D-ribulose 5-phosphate from D-glucose 6-phosphate (oxidative stage): step 3/3.</text>
</comment>
<dbReference type="SUPFAM" id="SSF48179">
    <property type="entry name" value="6-phosphogluconate dehydrogenase C-terminal domain-like"/>
    <property type="match status" value="1"/>
</dbReference>
<comment type="similarity">
    <text evidence="1 7 11">Belongs to the 6-phosphogluconate dehydrogenase family.</text>
</comment>
<feature type="binding site" description="in other chain" evidence="9">
    <location>
        <position position="295"/>
    </location>
    <ligand>
        <name>substrate</name>
        <note>ligand shared between dimeric partners</note>
    </ligand>
</feature>
<evidence type="ECO:0000256" key="7">
    <source>
        <dbReference type="PIRNR" id="PIRNR000109"/>
    </source>
</evidence>
<dbReference type="FunFam" id="3.40.50.720:FF:000007">
    <property type="entry name" value="6-phosphogluconate dehydrogenase, decarboxylating"/>
    <property type="match status" value="1"/>
</dbReference>
<dbReference type="AlphaFoldDB" id="Q1PK21"/>
<dbReference type="InterPro" id="IPR006113">
    <property type="entry name" value="6PGDH_Gnd/GntZ"/>
</dbReference>
<protein>
    <recommendedName>
        <fullName evidence="7 11">6-phosphogluconate dehydrogenase, decarboxylating</fullName>
        <ecNumber evidence="7 11">1.1.1.44</ecNumber>
    </recommendedName>
</protein>